<evidence type="ECO:0000256" key="3">
    <source>
        <dbReference type="ARBA" id="ARBA00023163"/>
    </source>
</evidence>
<dbReference type="InterPro" id="IPR018060">
    <property type="entry name" value="HTH_AraC"/>
</dbReference>
<name>A0ABW3UVK8_9BACL</name>
<dbReference type="SUPFAM" id="SSF46689">
    <property type="entry name" value="Homeodomain-like"/>
    <property type="match status" value="2"/>
</dbReference>
<dbReference type="Pfam" id="PF00072">
    <property type="entry name" value="Response_reg"/>
    <property type="match status" value="1"/>
</dbReference>
<evidence type="ECO:0000256" key="2">
    <source>
        <dbReference type="ARBA" id="ARBA00023125"/>
    </source>
</evidence>
<dbReference type="InterPro" id="IPR001789">
    <property type="entry name" value="Sig_transdc_resp-reg_receiver"/>
</dbReference>
<dbReference type="PROSITE" id="PS01124">
    <property type="entry name" value="HTH_ARAC_FAMILY_2"/>
    <property type="match status" value="1"/>
</dbReference>
<keyword evidence="3" id="KW-0804">Transcription</keyword>
<feature type="domain" description="HTH araC/xylS-type" evidence="5">
    <location>
        <begin position="287"/>
        <end position="385"/>
    </location>
</feature>
<dbReference type="InterPro" id="IPR020449">
    <property type="entry name" value="Tscrpt_reg_AraC-type_HTH"/>
</dbReference>
<evidence type="ECO:0000259" key="5">
    <source>
        <dbReference type="PROSITE" id="PS01124"/>
    </source>
</evidence>
<dbReference type="CDD" id="cd17536">
    <property type="entry name" value="REC_YesN-like"/>
    <property type="match status" value="1"/>
</dbReference>
<evidence type="ECO:0000256" key="4">
    <source>
        <dbReference type="PROSITE-ProRule" id="PRU00169"/>
    </source>
</evidence>
<dbReference type="PRINTS" id="PR00032">
    <property type="entry name" value="HTHARAC"/>
</dbReference>
<dbReference type="RefSeq" id="WP_079911163.1">
    <property type="nucleotide sequence ID" value="NZ_BAABJG010000004.1"/>
</dbReference>
<sequence>MNILVVDDEKIIREGVRRAIQAGYPEYRILLAASPEEAIQVLQSEQVDAVFTDILMPGMTGLELMKLSRRRHPHVKWIVISAYSEFAYAQEAIRLGARDYLIKPIGKEKLIGLIAALDAELKRDSRLTKETQLLKSNLKYLREAVFQRWASGLDIGRFDMTDMMEQHSHFHLVMVRLEHTNRIQLEHFIVDNVLSELIEHQGHGFVVSLDTHSLLGLVTLRPGIGLETFRAELKSHLHQCLKIPFHLFVSAGLTEFERIPDEVKKLKLHIVAPVAKPLEKGGEGPIDIALQYIRTHYGADLSLEKVASVVYLNPVYFSQLFKQKIGQGYKEYVIQLRMERAKELLQDPYLKIADVAERVGYQDMRHFTQVFRKKLTLTPTEYRKQFECGS</sequence>
<evidence type="ECO:0000256" key="1">
    <source>
        <dbReference type="ARBA" id="ARBA00023015"/>
    </source>
</evidence>
<dbReference type="Gene3D" id="1.10.10.60">
    <property type="entry name" value="Homeodomain-like"/>
    <property type="match status" value="2"/>
</dbReference>
<dbReference type="PANTHER" id="PTHR43280">
    <property type="entry name" value="ARAC-FAMILY TRANSCRIPTIONAL REGULATOR"/>
    <property type="match status" value="1"/>
</dbReference>
<reference evidence="8" key="1">
    <citation type="journal article" date="2019" name="Int. J. Syst. Evol. Microbiol.">
        <title>The Global Catalogue of Microorganisms (GCM) 10K type strain sequencing project: providing services to taxonomists for standard genome sequencing and annotation.</title>
        <authorList>
            <consortium name="The Broad Institute Genomics Platform"/>
            <consortium name="The Broad Institute Genome Sequencing Center for Infectious Disease"/>
            <person name="Wu L."/>
            <person name="Ma J."/>
        </authorList>
    </citation>
    <scope>NUCLEOTIDE SEQUENCE [LARGE SCALE GENOMIC DNA]</scope>
    <source>
        <strain evidence="8">CCUG 53270</strain>
    </source>
</reference>
<evidence type="ECO:0000259" key="6">
    <source>
        <dbReference type="PROSITE" id="PS50110"/>
    </source>
</evidence>
<accession>A0ABW3UVK8</accession>
<dbReference type="InterPro" id="IPR009057">
    <property type="entry name" value="Homeodomain-like_sf"/>
</dbReference>
<dbReference type="Pfam" id="PF12833">
    <property type="entry name" value="HTH_18"/>
    <property type="match status" value="1"/>
</dbReference>
<dbReference type="SMART" id="SM00448">
    <property type="entry name" value="REC"/>
    <property type="match status" value="1"/>
</dbReference>
<dbReference type="Proteomes" id="UP001597180">
    <property type="component" value="Unassembled WGS sequence"/>
</dbReference>
<dbReference type="InterPro" id="IPR011006">
    <property type="entry name" value="CheY-like_superfamily"/>
</dbReference>
<proteinExistence type="predicted"/>
<dbReference type="SMART" id="SM00342">
    <property type="entry name" value="HTH_ARAC"/>
    <property type="match status" value="1"/>
</dbReference>
<organism evidence="7 8">
    <name type="scientific">Paenibacillus vulneris</name>
    <dbReference type="NCBI Taxonomy" id="1133364"/>
    <lineage>
        <taxon>Bacteria</taxon>
        <taxon>Bacillati</taxon>
        <taxon>Bacillota</taxon>
        <taxon>Bacilli</taxon>
        <taxon>Bacillales</taxon>
        <taxon>Paenibacillaceae</taxon>
        <taxon>Paenibacillus</taxon>
    </lineage>
</organism>
<dbReference type="SUPFAM" id="SSF52172">
    <property type="entry name" value="CheY-like"/>
    <property type="match status" value="1"/>
</dbReference>
<dbReference type="Gene3D" id="3.40.50.2300">
    <property type="match status" value="1"/>
</dbReference>
<keyword evidence="1" id="KW-0805">Transcription regulation</keyword>
<feature type="modified residue" description="4-aspartylphosphate" evidence="4">
    <location>
        <position position="53"/>
    </location>
</feature>
<dbReference type="PROSITE" id="PS50110">
    <property type="entry name" value="RESPONSE_REGULATORY"/>
    <property type="match status" value="1"/>
</dbReference>
<comment type="caution">
    <text evidence="7">The sequence shown here is derived from an EMBL/GenBank/DDBJ whole genome shotgun (WGS) entry which is preliminary data.</text>
</comment>
<evidence type="ECO:0000313" key="7">
    <source>
        <dbReference type="EMBL" id="MFD1224432.1"/>
    </source>
</evidence>
<gene>
    <name evidence="7" type="ORF">ACFQ4B_30425</name>
</gene>
<dbReference type="PANTHER" id="PTHR43280:SF28">
    <property type="entry name" value="HTH-TYPE TRANSCRIPTIONAL ACTIVATOR RHAS"/>
    <property type="match status" value="1"/>
</dbReference>
<keyword evidence="8" id="KW-1185">Reference proteome</keyword>
<feature type="domain" description="Response regulatory" evidence="6">
    <location>
        <begin position="2"/>
        <end position="118"/>
    </location>
</feature>
<keyword evidence="4" id="KW-0597">Phosphoprotein</keyword>
<evidence type="ECO:0000313" key="8">
    <source>
        <dbReference type="Proteomes" id="UP001597180"/>
    </source>
</evidence>
<protein>
    <submittedName>
        <fullName evidence="7">Response regulator</fullName>
    </submittedName>
</protein>
<dbReference type="EMBL" id="JBHTLU010000045">
    <property type="protein sequence ID" value="MFD1224432.1"/>
    <property type="molecule type" value="Genomic_DNA"/>
</dbReference>
<keyword evidence="2" id="KW-0238">DNA-binding</keyword>